<dbReference type="RefSeq" id="WP_276266497.1">
    <property type="nucleotide sequence ID" value="NZ_JARJLM010000389.1"/>
</dbReference>
<feature type="region of interest" description="Disordered" evidence="1">
    <location>
        <begin position="151"/>
        <end position="174"/>
    </location>
</feature>
<dbReference type="Pfam" id="PF07813">
    <property type="entry name" value="LTXXQ"/>
    <property type="match status" value="1"/>
</dbReference>
<evidence type="ECO:0000313" key="3">
    <source>
        <dbReference type="EMBL" id="MDF3835829.1"/>
    </source>
</evidence>
<keyword evidence="4" id="KW-1185">Reference proteome</keyword>
<proteinExistence type="predicted"/>
<dbReference type="Proteomes" id="UP001216674">
    <property type="component" value="Unassembled WGS sequence"/>
</dbReference>
<gene>
    <name evidence="3" type="ORF">P3W85_23170</name>
</gene>
<feature type="compositionally biased region" description="Low complexity" evidence="1">
    <location>
        <begin position="32"/>
        <end position="48"/>
    </location>
</feature>
<organism evidence="3 4">
    <name type="scientific">Cupriavidus basilensis</name>
    <dbReference type="NCBI Taxonomy" id="68895"/>
    <lineage>
        <taxon>Bacteria</taxon>
        <taxon>Pseudomonadati</taxon>
        <taxon>Pseudomonadota</taxon>
        <taxon>Betaproteobacteria</taxon>
        <taxon>Burkholderiales</taxon>
        <taxon>Burkholderiaceae</taxon>
        <taxon>Cupriavidus</taxon>
    </lineage>
</organism>
<feature type="chain" id="PRO_5046980715" evidence="2">
    <location>
        <begin position="29"/>
        <end position="174"/>
    </location>
</feature>
<feature type="region of interest" description="Disordered" evidence="1">
    <location>
        <begin position="32"/>
        <end position="52"/>
    </location>
</feature>
<feature type="signal peptide" evidence="2">
    <location>
        <begin position="1"/>
        <end position="28"/>
    </location>
</feature>
<dbReference type="EMBL" id="JARJLM010000389">
    <property type="protein sequence ID" value="MDF3835829.1"/>
    <property type="molecule type" value="Genomic_DNA"/>
</dbReference>
<dbReference type="InterPro" id="IPR012899">
    <property type="entry name" value="LTXXQ"/>
</dbReference>
<dbReference type="Gene3D" id="1.20.120.1490">
    <property type="match status" value="1"/>
</dbReference>
<reference evidence="3 4" key="1">
    <citation type="submission" date="2023-03" db="EMBL/GenBank/DDBJ databases">
        <title>Draft assemblies of triclosan tolerant bacteria isolated from returned activated sludge.</title>
        <authorList>
            <person name="Van Hamelsveld S."/>
        </authorList>
    </citation>
    <scope>NUCLEOTIDE SEQUENCE [LARGE SCALE GENOMIC DNA]</scope>
    <source>
        <strain evidence="3 4">GW210010_S58</strain>
    </source>
</reference>
<keyword evidence="2" id="KW-0732">Signal</keyword>
<accession>A0ABT6AT75</accession>
<feature type="compositionally biased region" description="Basic residues" evidence="1">
    <location>
        <begin position="158"/>
        <end position="168"/>
    </location>
</feature>
<protein>
    <submittedName>
        <fullName evidence="3">Spy/CpxP family protein refolding chaperone</fullName>
    </submittedName>
</protein>
<comment type="caution">
    <text evidence="3">The sequence shown here is derived from an EMBL/GenBank/DDBJ whole genome shotgun (WGS) entry which is preliminary data.</text>
</comment>
<evidence type="ECO:0000256" key="2">
    <source>
        <dbReference type="SAM" id="SignalP"/>
    </source>
</evidence>
<evidence type="ECO:0000256" key="1">
    <source>
        <dbReference type="SAM" id="MobiDB-lite"/>
    </source>
</evidence>
<sequence>MKNTNRIRQIAMPALLTLALLGTFSAWSQTPAAGAPGGATSAAPGKASRAQKHEDFVEKRIGEMRTQLKITDQQSQQWDTFAQTMRDNAEKAGQAFQDRAQKLSSMNADDAMKSYAAVSQLHADNMQKLAAAFSPLYAVLSDDQKKIADKLFRNEHAGRRHQSPHKHLPAAPAN</sequence>
<name>A0ABT6AT75_9BURK</name>
<evidence type="ECO:0000313" key="4">
    <source>
        <dbReference type="Proteomes" id="UP001216674"/>
    </source>
</evidence>